<feature type="non-terminal residue" evidence="3">
    <location>
        <position position="1"/>
    </location>
</feature>
<feature type="non-terminal residue" evidence="3">
    <location>
        <position position="111"/>
    </location>
</feature>
<dbReference type="GO" id="GO:0046856">
    <property type="term" value="P:phosphatidylinositol dephosphorylation"/>
    <property type="evidence" value="ECO:0007669"/>
    <property type="project" value="InterPro"/>
</dbReference>
<sequence length="111" mass="11900">MDVITSIRRFYSNSITDAEKQDAINLFLGNYVPSTPGQPELWELENDVYLHATDPSTGRRKRDSLLAGSWPSGPPHSLSDRPSLASLASLSSGDEADPPTTSGGAPLDSLD</sequence>
<dbReference type="PANTHER" id="PTHR45738:SF5">
    <property type="entry name" value="POLYPHOSPHOINOSITIDE PHOSPHATASE"/>
    <property type="match status" value="1"/>
</dbReference>
<dbReference type="EMBL" id="BLLF01001509">
    <property type="protein sequence ID" value="GFH19714.1"/>
    <property type="molecule type" value="Genomic_DNA"/>
</dbReference>
<accession>A0A699ZLM5</accession>
<evidence type="ECO:0000256" key="2">
    <source>
        <dbReference type="SAM" id="MobiDB-lite"/>
    </source>
</evidence>
<feature type="region of interest" description="Disordered" evidence="2">
    <location>
        <begin position="53"/>
        <end position="111"/>
    </location>
</feature>
<dbReference type="GO" id="GO:0043813">
    <property type="term" value="F:phosphatidylinositol-3,5-bisphosphate 5-phosphatase activity"/>
    <property type="evidence" value="ECO:0007669"/>
    <property type="project" value="InterPro"/>
</dbReference>
<evidence type="ECO:0000313" key="3">
    <source>
        <dbReference type="EMBL" id="GFH19714.1"/>
    </source>
</evidence>
<dbReference type="PANTHER" id="PTHR45738">
    <property type="entry name" value="POLYPHOSPHOINOSITIDE PHOSPHATASE"/>
    <property type="match status" value="1"/>
</dbReference>
<evidence type="ECO:0000313" key="4">
    <source>
        <dbReference type="Proteomes" id="UP000485058"/>
    </source>
</evidence>
<dbReference type="AlphaFoldDB" id="A0A699ZLM5"/>
<organism evidence="3 4">
    <name type="scientific">Haematococcus lacustris</name>
    <name type="common">Green alga</name>
    <name type="synonym">Haematococcus pluvialis</name>
    <dbReference type="NCBI Taxonomy" id="44745"/>
    <lineage>
        <taxon>Eukaryota</taxon>
        <taxon>Viridiplantae</taxon>
        <taxon>Chlorophyta</taxon>
        <taxon>core chlorophytes</taxon>
        <taxon>Chlorophyceae</taxon>
        <taxon>CS clade</taxon>
        <taxon>Chlamydomonadales</taxon>
        <taxon>Haematococcaceae</taxon>
        <taxon>Haematococcus</taxon>
    </lineage>
</organism>
<keyword evidence="1" id="KW-0378">Hydrolase</keyword>
<feature type="compositionally biased region" description="Low complexity" evidence="2">
    <location>
        <begin position="80"/>
        <end position="93"/>
    </location>
</feature>
<reference evidence="3 4" key="1">
    <citation type="submission" date="2020-02" db="EMBL/GenBank/DDBJ databases">
        <title>Draft genome sequence of Haematococcus lacustris strain NIES-144.</title>
        <authorList>
            <person name="Morimoto D."/>
            <person name="Nakagawa S."/>
            <person name="Yoshida T."/>
            <person name="Sawayama S."/>
        </authorList>
    </citation>
    <scope>NUCLEOTIDE SEQUENCE [LARGE SCALE GENOMIC DNA]</scope>
    <source>
        <strain evidence="3 4">NIES-144</strain>
    </source>
</reference>
<comment type="caution">
    <text evidence="3">The sequence shown here is derived from an EMBL/GenBank/DDBJ whole genome shotgun (WGS) entry which is preliminary data.</text>
</comment>
<evidence type="ECO:0000256" key="1">
    <source>
        <dbReference type="ARBA" id="ARBA00022801"/>
    </source>
</evidence>
<protein>
    <submittedName>
        <fullName evidence="3">SAC domain-containing protein</fullName>
    </submittedName>
</protein>
<name>A0A699ZLM5_HAELA</name>
<dbReference type="Proteomes" id="UP000485058">
    <property type="component" value="Unassembled WGS sequence"/>
</dbReference>
<proteinExistence type="predicted"/>
<dbReference type="InterPro" id="IPR043573">
    <property type="entry name" value="Fig4-like"/>
</dbReference>
<gene>
    <name evidence="3" type="ORF">HaLaN_16711</name>
</gene>
<keyword evidence="4" id="KW-1185">Reference proteome</keyword>